<comment type="caution">
    <text evidence="1">The sequence shown here is derived from an EMBL/GenBank/DDBJ whole genome shotgun (WGS) entry which is preliminary data.</text>
</comment>
<organism evidence="1 2">
    <name type="scientific">Rhodopirellula maiorica SM1</name>
    <dbReference type="NCBI Taxonomy" id="1265738"/>
    <lineage>
        <taxon>Bacteria</taxon>
        <taxon>Pseudomonadati</taxon>
        <taxon>Planctomycetota</taxon>
        <taxon>Planctomycetia</taxon>
        <taxon>Pirellulales</taxon>
        <taxon>Pirellulaceae</taxon>
        <taxon>Novipirellula</taxon>
    </lineage>
</organism>
<reference evidence="1 2" key="1">
    <citation type="journal article" date="2013" name="Mar. Genomics">
        <title>Expression of sulfatases in Rhodopirellula baltica and the diversity of sulfatases in the genus Rhodopirellula.</title>
        <authorList>
            <person name="Wegner C.E."/>
            <person name="Richter-Heitmann T."/>
            <person name="Klindworth A."/>
            <person name="Klockow C."/>
            <person name="Richter M."/>
            <person name="Achstetter T."/>
            <person name="Glockner F.O."/>
            <person name="Harder J."/>
        </authorList>
    </citation>
    <scope>NUCLEOTIDE SEQUENCE [LARGE SCALE GENOMIC DNA]</scope>
    <source>
        <strain evidence="1 2">SM1</strain>
    </source>
</reference>
<dbReference type="Proteomes" id="UP000011991">
    <property type="component" value="Unassembled WGS sequence"/>
</dbReference>
<dbReference type="PATRIC" id="fig|1265738.3.peg.6969"/>
<accession>M5RAK8</accession>
<keyword evidence="2" id="KW-1185">Reference proteome</keyword>
<sequence length="45" mass="5289">MDGSQEDVTDIQFRMASDSMLYRNAESLGDFRYRLFPQRTAISIR</sequence>
<evidence type="ECO:0000313" key="1">
    <source>
        <dbReference type="EMBL" id="EMI16101.1"/>
    </source>
</evidence>
<name>M5RAK8_9BACT</name>
<evidence type="ECO:0000313" key="2">
    <source>
        <dbReference type="Proteomes" id="UP000011991"/>
    </source>
</evidence>
<dbReference type="EMBL" id="ANOG01000994">
    <property type="protein sequence ID" value="EMI16101.1"/>
    <property type="molecule type" value="Genomic_DNA"/>
</dbReference>
<dbReference type="AlphaFoldDB" id="M5RAK8"/>
<gene>
    <name evidence="1" type="ORF">RMSM_06980</name>
</gene>
<proteinExistence type="predicted"/>
<protein>
    <submittedName>
        <fullName evidence="1">Uncharacterized protein</fullName>
    </submittedName>
</protein>